<organism evidence="2 3">
    <name type="scientific">bacterium (Candidatus Gribaldobacteria) CG_4_10_14_0_2_um_filter_36_18</name>
    <dbReference type="NCBI Taxonomy" id="2014264"/>
    <lineage>
        <taxon>Bacteria</taxon>
        <taxon>Candidatus Gribaldobacteria</taxon>
    </lineage>
</organism>
<keyword evidence="1" id="KW-0472">Membrane</keyword>
<keyword evidence="1" id="KW-1133">Transmembrane helix</keyword>
<dbReference type="EMBL" id="PFPS01000103">
    <property type="protein sequence ID" value="PJA02126.1"/>
    <property type="molecule type" value="Genomic_DNA"/>
</dbReference>
<dbReference type="Proteomes" id="UP000231469">
    <property type="component" value="Unassembled WGS sequence"/>
</dbReference>
<reference evidence="3" key="1">
    <citation type="submission" date="2017-09" db="EMBL/GenBank/DDBJ databases">
        <title>Depth-based differentiation of microbial function through sediment-hosted aquifers and enrichment of novel symbionts in the deep terrestrial subsurface.</title>
        <authorList>
            <person name="Probst A.J."/>
            <person name="Ladd B."/>
            <person name="Jarett J.K."/>
            <person name="Geller-Mcgrath D.E."/>
            <person name="Sieber C.M.K."/>
            <person name="Emerson J.B."/>
            <person name="Anantharaman K."/>
            <person name="Thomas B.C."/>
            <person name="Malmstrom R."/>
            <person name="Stieglmeier M."/>
            <person name="Klingl A."/>
            <person name="Woyke T."/>
            <person name="Ryan C.M."/>
            <person name="Banfield J.F."/>
        </authorList>
    </citation>
    <scope>NUCLEOTIDE SEQUENCE [LARGE SCALE GENOMIC DNA]</scope>
</reference>
<accession>A0A2M7VK27</accession>
<proteinExistence type="predicted"/>
<comment type="caution">
    <text evidence="2">The sequence shown here is derived from an EMBL/GenBank/DDBJ whole genome shotgun (WGS) entry which is preliminary data.</text>
</comment>
<protein>
    <submittedName>
        <fullName evidence="2">Uncharacterized protein</fullName>
    </submittedName>
</protein>
<feature type="transmembrane region" description="Helical" evidence="1">
    <location>
        <begin position="46"/>
        <end position="63"/>
    </location>
</feature>
<evidence type="ECO:0000256" key="1">
    <source>
        <dbReference type="SAM" id="Phobius"/>
    </source>
</evidence>
<evidence type="ECO:0000313" key="2">
    <source>
        <dbReference type="EMBL" id="PJA02126.1"/>
    </source>
</evidence>
<name>A0A2M7VK27_9BACT</name>
<sequence length="202" mass="23280">MKIIKETSNLMILKDWQIVTFFIGAFFCLLGVYLLFSSGLVKDRPLSSLPSILFFLVGVFKIFRAKTTTVSLNKGINKLSLERKTIINRKKEEYKLDEIKQVELQEQVSSYRSGTDPYWARRQRYSYSLVFVLNNDQTISLPSSGKIAVMGRQIGNSEEQIGKKISEFLNIPFKNIRPPTLDESISALKEVVREEMQKRSKQ</sequence>
<keyword evidence="1" id="KW-0812">Transmembrane</keyword>
<dbReference type="AlphaFoldDB" id="A0A2M7VK27"/>
<feature type="transmembrane region" description="Helical" evidence="1">
    <location>
        <begin position="21"/>
        <end position="40"/>
    </location>
</feature>
<gene>
    <name evidence="2" type="ORF">COX73_02440</name>
</gene>
<evidence type="ECO:0000313" key="3">
    <source>
        <dbReference type="Proteomes" id="UP000231469"/>
    </source>
</evidence>